<gene>
    <name evidence="7" type="ORF">TBRA_LOCUS10235</name>
</gene>
<evidence type="ECO:0000259" key="6">
    <source>
        <dbReference type="PROSITE" id="PS51501"/>
    </source>
</evidence>
<feature type="non-terminal residue" evidence="7">
    <location>
        <position position="1"/>
    </location>
</feature>
<feature type="domain" description="DNL-type" evidence="6">
    <location>
        <begin position="398"/>
        <end position="492"/>
    </location>
</feature>
<dbReference type="GO" id="GO:0008270">
    <property type="term" value="F:zinc ion binding"/>
    <property type="evidence" value="ECO:0007669"/>
    <property type="project" value="UniProtKB-KW"/>
</dbReference>
<keyword evidence="2 4" id="KW-0863">Zinc-finger</keyword>
<dbReference type="GO" id="GO:0006457">
    <property type="term" value="P:protein folding"/>
    <property type="evidence" value="ECO:0007669"/>
    <property type="project" value="TreeGrafter"/>
</dbReference>
<reference evidence="7 8" key="1">
    <citation type="submission" date="2020-02" db="EMBL/GenBank/DDBJ databases">
        <authorList>
            <person name="Ferguson B K."/>
        </authorList>
    </citation>
    <scope>NUCLEOTIDE SEQUENCE [LARGE SCALE GENOMIC DNA]</scope>
</reference>
<dbReference type="InterPro" id="IPR024158">
    <property type="entry name" value="Mt_import_TIM15"/>
</dbReference>
<proteinExistence type="predicted"/>
<dbReference type="GO" id="GO:0050821">
    <property type="term" value="P:protein stabilization"/>
    <property type="evidence" value="ECO:0007669"/>
    <property type="project" value="TreeGrafter"/>
</dbReference>
<organism evidence="7 8">
    <name type="scientific">Trichogramma brassicae</name>
    <dbReference type="NCBI Taxonomy" id="86971"/>
    <lineage>
        <taxon>Eukaryota</taxon>
        <taxon>Metazoa</taxon>
        <taxon>Ecdysozoa</taxon>
        <taxon>Arthropoda</taxon>
        <taxon>Hexapoda</taxon>
        <taxon>Insecta</taxon>
        <taxon>Pterygota</taxon>
        <taxon>Neoptera</taxon>
        <taxon>Endopterygota</taxon>
        <taxon>Hymenoptera</taxon>
        <taxon>Apocrita</taxon>
        <taxon>Proctotrupomorpha</taxon>
        <taxon>Chalcidoidea</taxon>
        <taxon>Trichogrammatidae</taxon>
        <taxon>Trichogramma</taxon>
    </lineage>
</organism>
<dbReference type="Proteomes" id="UP000479190">
    <property type="component" value="Unassembled WGS sequence"/>
</dbReference>
<evidence type="ECO:0000256" key="1">
    <source>
        <dbReference type="ARBA" id="ARBA00022723"/>
    </source>
</evidence>
<keyword evidence="8" id="KW-1185">Reference proteome</keyword>
<dbReference type="Pfam" id="PF05180">
    <property type="entry name" value="zf-DNL"/>
    <property type="match status" value="1"/>
</dbReference>
<keyword evidence="3" id="KW-0862">Zinc</keyword>
<feature type="region of interest" description="Disordered" evidence="5">
    <location>
        <begin position="241"/>
        <end position="262"/>
    </location>
</feature>
<evidence type="ECO:0000313" key="7">
    <source>
        <dbReference type="EMBL" id="CAB0038454.1"/>
    </source>
</evidence>
<name>A0A6H5ILC3_9HYME</name>
<keyword evidence="1" id="KW-0479">Metal-binding</keyword>
<evidence type="ECO:0000256" key="5">
    <source>
        <dbReference type="SAM" id="MobiDB-lite"/>
    </source>
</evidence>
<feature type="non-terminal residue" evidence="7">
    <location>
        <position position="498"/>
    </location>
</feature>
<dbReference type="GO" id="GO:0030150">
    <property type="term" value="P:protein import into mitochondrial matrix"/>
    <property type="evidence" value="ECO:0007669"/>
    <property type="project" value="TreeGrafter"/>
</dbReference>
<feature type="region of interest" description="Disordered" evidence="5">
    <location>
        <begin position="479"/>
        <end position="498"/>
    </location>
</feature>
<dbReference type="OrthoDB" id="512667at2759"/>
<dbReference type="EMBL" id="CADCXV010000906">
    <property type="protein sequence ID" value="CAB0038454.1"/>
    <property type="molecule type" value="Genomic_DNA"/>
</dbReference>
<accession>A0A6H5ILC3</accession>
<dbReference type="PANTHER" id="PTHR20922">
    <property type="entry name" value="DNL-TYPE ZINC FINGER PROTEIN"/>
    <property type="match status" value="1"/>
</dbReference>
<evidence type="ECO:0000256" key="3">
    <source>
        <dbReference type="ARBA" id="ARBA00022833"/>
    </source>
</evidence>
<dbReference type="GO" id="GO:0005739">
    <property type="term" value="C:mitochondrion"/>
    <property type="evidence" value="ECO:0007669"/>
    <property type="project" value="TreeGrafter"/>
</dbReference>
<evidence type="ECO:0000256" key="2">
    <source>
        <dbReference type="ARBA" id="ARBA00022771"/>
    </source>
</evidence>
<evidence type="ECO:0000313" key="8">
    <source>
        <dbReference type="Proteomes" id="UP000479190"/>
    </source>
</evidence>
<sequence length="498" mass="57309">CAAVYTGARGRKRDGQRARNCTNMYMLYISGQQRRRDRAVYIQSRTFSKGANCDYVAAAAVVARGAAQHNTRSTSRRFSLSLSLSLLFREYKIKRCTTTATARVEGRSLLYTAEIFCSAKKKTTVGRRRCTCRSKGQDHTAVREEEKERKTTLLLGYLYTHKHLSAAQSSQSLLRHLFCTRVRLYNNRRGADTLEQSLARRRRVSSDRLYYDIRKRVQFLSLSLMDTRNFRRVIVSAMQQQQQRGRISREREQKRNERNGQAGRPVVRVQYAYIVHIHAETARYTAHHYVYIFTETIIKCRSSNDPATVARKREKCTMVGLTNSVFIGQVTTYPTSSLRTTLPQLQENVRSIQSFATPLLLSVERNRFNASRKLTSWVKPSVVHTNMEKRNIVRCPSTGLEEFELTYTCEKCNSLNNQMVTKIGYEKGVIIVLCHGCKSNVILADNLGWFQKDESKVCGNEIRKMIVFAMNTHELKPKSQENSIEQAKAIPNDEFQKL</sequence>
<protein>
    <recommendedName>
        <fullName evidence="6">DNL-type domain-containing protein</fullName>
    </recommendedName>
</protein>
<dbReference type="GO" id="GO:0051087">
    <property type="term" value="F:protein-folding chaperone binding"/>
    <property type="evidence" value="ECO:0007669"/>
    <property type="project" value="TreeGrafter"/>
</dbReference>
<dbReference type="PANTHER" id="PTHR20922:SF13">
    <property type="entry name" value="DNL-TYPE ZINC FINGER PROTEIN"/>
    <property type="match status" value="1"/>
</dbReference>
<feature type="compositionally biased region" description="Basic and acidic residues" evidence="5">
    <location>
        <begin position="247"/>
        <end position="258"/>
    </location>
</feature>
<dbReference type="AlphaFoldDB" id="A0A6H5ILC3"/>
<dbReference type="InterPro" id="IPR007853">
    <property type="entry name" value="Znf_DNL-typ"/>
</dbReference>
<dbReference type="PROSITE" id="PS51501">
    <property type="entry name" value="ZF_DNL"/>
    <property type="match status" value="1"/>
</dbReference>
<evidence type="ECO:0000256" key="4">
    <source>
        <dbReference type="PROSITE-ProRule" id="PRU00834"/>
    </source>
</evidence>